<gene>
    <name evidence="2" type="ORF">A2V81_03005</name>
</gene>
<dbReference type="Pfam" id="PF02589">
    <property type="entry name" value="LUD_dom"/>
    <property type="match status" value="1"/>
</dbReference>
<dbReference type="PANTHER" id="PTHR36179:SF2">
    <property type="entry name" value="LUD DOMAIN-CONTAINING PROTEIN"/>
    <property type="match status" value="1"/>
</dbReference>
<organism evidence="2 3">
    <name type="scientific">Candidatus Abawacabacteria bacterium RBG_16_42_10</name>
    <dbReference type="NCBI Taxonomy" id="1817814"/>
    <lineage>
        <taxon>Bacteria</taxon>
        <taxon>Candidatus Abawacaibacteriota</taxon>
    </lineage>
</organism>
<name>A0A1F4XLW6_9BACT</name>
<sequence>MDKWSQLASKESIETTIAVLKSHNIEAILVENGEAAKKKVLEMLPEGAEVMTMSSTTLQQIGLVEEIENSPKYDVVKKKLSAMDRATQSREMQRIGAAPEWAIGSVHAVTEDGHAMIASNTGSQLPAYAYGAGHVIWVVGTQKIVKNIDEGMKRIFEHSLPLESERTHKAYGVPGSAVNKVLLVNNEVQSQRITMILVNEVLGF</sequence>
<dbReference type="PANTHER" id="PTHR36179">
    <property type="entry name" value="LUD_DOM DOMAIN-CONTAINING PROTEIN"/>
    <property type="match status" value="1"/>
</dbReference>
<accession>A0A1F4XLW6</accession>
<protein>
    <recommendedName>
        <fullName evidence="1">LUD domain-containing protein</fullName>
    </recommendedName>
</protein>
<dbReference type="STRING" id="1817814.A2V81_03005"/>
<evidence type="ECO:0000259" key="1">
    <source>
        <dbReference type="Pfam" id="PF02589"/>
    </source>
</evidence>
<dbReference type="Proteomes" id="UP000177614">
    <property type="component" value="Unassembled WGS sequence"/>
</dbReference>
<dbReference type="InterPro" id="IPR003741">
    <property type="entry name" value="LUD_dom"/>
</dbReference>
<dbReference type="EMBL" id="MEWR01000011">
    <property type="protein sequence ID" value="OGC82093.1"/>
    <property type="molecule type" value="Genomic_DNA"/>
</dbReference>
<evidence type="ECO:0000313" key="3">
    <source>
        <dbReference type="Proteomes" id="UP000177614"/>
    </source>
</evidence>
<evidence type="ECO:0000313" key="2">
    <source>
        <dbReference type="EMBL" id="OGC82093.1"/>
    </source>
</evidence>
<proteinExistence type="predicted"/>
<feature type="domain" description="LUD" evidence="1">
    <location>
        <begin position="13"/>
        <end position="167"/>
    </location>
</feature>
<dbReference type="AlphaFoldDB" id="A0A1F4XLW6"/>
<reference evidence="2 3" key="1">
    <citation type="journal article" date="2016" name="Nat. Commun.">
        <title>Thousands of microbial genomes shed light on interconnected biogeochemical processes in an aquifer system.</title>
        <authorList>
            <person name="Anantharaman K."/>
            <person name="Brown C.T."/>
            <person name="Hug L.A."/>
            <person name="Sharon I."/>
            <person name="Castelle C.J."/>
            <person name="Probst A.J."/>
            <person name="Thomas B.C."/>
            <person name="Singh A."/>
            <person name="Wilkins M.J."/>
            <person name="Karaoz U."/>
            <person name="Brodie E.L."/>
            <person name="Williams K.H."/>
            <person name="Hubbard S.S."/>
            <person name="Banfield J.F."/>
        </authorList>
    </citation>
    <scope>NUCLEOTIDE SEQUENCE [LARGE SCALE GENOMIC DNA]</scope>
</reference>
<comment type="caution">
    <text evidence="2">The sequence shown here is derived from an EMBL/GenBank/DDBJ whole genome shotgun (WGS) entry which is preliminary data.</text>
</comment>